<keyword evidence="1" id="KW-1133">Transmembrane helix</keyword>
<accession>A0A813QWW5</accession>
<dbReference type="AlphaFoldDB" id="A0A813QWW5"/>
<feature type="transmembrane region" description="Helical" evidence="1">
    <location>
        <begin position="453"/>
        <end position="479"/>
    </location>
</feature>
<name>A0A813QWW5_9BILA</name>
<evidence type="ECO:0000256" key="2">
    <source>
        <dbReference type="SAM" id="SignalP"/>
    </source>
</evidence>
<evidence type="ECO:0000313" key="4">
    <source>
        <dbReference type="Proteomes" id="UP000663845"/>
    </source>
</evidence>
<feature type="signal peptide" evidence="2">
    <location>
        <begin position="1"/>
        <end position="19"/>
    </location>
</feature>
<evidence type="ECO:0000313" key="3">
    <source>
        <dbReference type="EMBL" id="CAF0773615.1"/>
    </source>
</evidence>
<organism evidence="3 4">
    <name type="scientific">Adineta steineri</name>
    <dbReference type="NCBI Taxonomy" id="433720"/>
    <lineage>
        <taxon>Eukaryota</taxon>
        <taxon>Metazoa</taxon>
        <taxon>Spiralia</taxon>
        <taxon>Gnathifera</taxon>
        <taxon>Rotifera</taxon>
        <taxon>Eurotatoria</taxon>
        <taxon>Bdelloidea</taxon>
        <taxon>Adinetida</taxon>
        <taxon>Adinetidae</taxon>
        <taxon>Adineta</taxon>
    </lineage>
</organism>
<sequence length="694" mass="75535">MYCIHFLWVLLLFGHYNKADHFRGGTISWKPIYNNVTTGSIISIIITQTYSWTVSIVGCNSSMIAAQSPSVDTGTKVGSGSNLTCTSSCSTSGGYVGHEVPITGPCADFSIPLNLTVSQRSDIVNLTFGAYFTATFGSSGGWQILALGSSAGWSISSLIDLSLRPDNGLINTSPVATCISYISIPVNVQQTIQIPVLDADNDVVRCRFANGTNECLNTCPPGSLPPGTTLSFSCILTITGITVTDYYLIAIQIEDYISNTSTTPLSSVPLQFLVYVYATQNCTLKPLLTSNINDGTCQGVQVGATFTMTLIVTNRCGSSRTLNDIATVSFPIIIKSALVQNTTDTSLWSMQITWMPTVNQVGSQVFCAVASDSASVQSDQYCVTFFVGLSSVPLCPGVTVSPTTMEMSTTAMGITSQQSSQYTSEITSTIAITSSSLRTTTTTTVISNNKSQWPLILALCLLALILALCCLFLFCYYCLCSRDRRRRRKKARVSEHIFEWNQENIKSTSKLQKGRYQSENSELGQIKNVTMTSNSRASSRVGNIQMNTSETTIDDQLLRNSANSSCQFKSFDGATLDVISRENLMRIPSPLEDISDFSTVYFSRSARSKVNSVNTTKVSQDKISSAKSQQPIITVKAREKDYSNTRTRNRCASSVSVSRIQRSVSADQKNHINQRITTTSSNNKVNRITVVNIK</sequence>
<evidence type="ECO:0000256" key="1">
    <source>
        <dbReference type="SAM" id="Phobius"/>
    </source>
</evidence>
<dbReference type="EMBL" id="CAJNOG010000020">
    <property type="protein sequence ID" value="CAF0773615.1"/>
    <property type="molecule type" value="Genomic_DNA"/>
</dbReference>
<keyword evidence="1" id="KW-0812">Transmembrane</keyword>
<keyword evidence="2" id="KW-0732">Signal</keyword>
<protein>
    <submittedName>
        <fullName evidence="3">Uncharacterized protein</fullName>
    </submittedName>
</protein>
<feature type="chain" id="PRO_5033047270" evidence="2">
    <location>
        <begin position="20"/>
        <end position="694"/>
    </location>
</feature>
<comment type="caution">
    <text evidence="3">The sequence shown here is derived from an EMBL/GenBank/DDBJ whole genome shotgun (WGS) entry which is preliminary data.</text>
</comment>
<proteinExistence type="predicted"/>
<keyword evidence="1" id="KW-0472">Membrane</keyword>
<gene>
    <name evidence="3" type="ORF">JYZ213_LOCUS3763</name>
</gene>
<dbReference type="Proteomes" id="UP000663845">
    <property type="component" value="Unassembled WGS sequence"/>
</dbReference>
<reference evidence="3" key="1">
    <citation type="submission" date="2021-02" db="EMBL/GenBank/DDBJ databases">
        <authorList>
            <person name="Nowell W R."/>
        </authorList>
    </citation>
    <scope>NUCLEOTIDE SEQUENCE</scope>
</reference>